<proteinExistence type="predicted"/>
<evidence type="ECO:0000313" key="2">
    <source>
        <dbReference type="Proteomes" id="UP001157114"/>
    </source>
</evidence>
<accession>A0ABQ6GCN4</accession>
<dbReference type="EMBL" id="BSSQ01000013">
    <property type="protein sequence ID" value="GLX68638.1"/>
    <property type="molecule type" value="Genomic_DNA"/>
</dbReference>
<evidence type="ECO:0000313" key="1">
    <source>
        <dbReference type="EMBL" id="GLX68638.1"/>
    </source>
</evidence>
<sequence>MEELSCRTSNLVEILASLAIGEQITTVNAVTIELTNAIWAGFFEGNAKFLDAGVPVYIPVSKIQYINR</sequence>
<organism evidence="1 2">
    <name type="scientific">Paenibacillus glycanilyticus</name>
    <dbReference type="NCBI Taxonomy" id="126569"/>
    <lineage>
        <taxon>Bacteria</taxon>
        <taxon>Bacillati</taxon>
        <taxon>Bacillota</taxon>
        <taxon>Bacilli</taxon>
        <taxon>Bacillales</taxon>
        <taxon>Paenibacillaceae</taxon>
        <taxon>Paenibacillus</taxon>
    </lineage>
</organism>
<keyword evidence="2" id="KW-1185">Reference proteome</keyword>
<reference evidence="1 2" key="1">
    <citation type="submission" date="2023-03" db="EMBL/GenBank/DDBJ databases">
        <title>Draft genome sequence of the bacteria which degrade cell wall of Tricholomamatutake.</title>
        <authorList>
            <person name="Konishi Y."/>
            <person name="Fukuta Y."/>
            <person name="Shirasaka N."/>
        </authorList>
    </citation>
    <scope>NUCLEOTIDE SEQUENCE [LARGE SCALE GENOMIC DNA]</scope>
    <source>
        <strain evidence="2">mu1</strain>
    </source>
</reference>
<dbReference type="Proteomes" id="UP001157114">
    <property type="component" value="Unassembled WGS sequence"/>
</dbReference>
<gene>
    <name evidence="1" type="ORF">MU1_29830</name>
</gene>
<protein>
    <submittedName>
        <fullName evidence="1">Uncharacterized protein</fullName>
    </submittedName>
</protein>
<name>A0ABQ6GCN4_9BACL</name>
<comment type="caution">
    <text evidence="1">The sequence shown here is derived from an EMBL/GenBank/DDBJ whole genome shotgun (WGS) entry which is preliminary data.</text>
</comment>